<accession>A0A1Y1VQ83</accession>
<dbReference type="GO" id="GO:0005829">
    <property type="term" value="C:cytosol"/>
    <property type="evidence" value="ECO:0007669"/>
    <property type="project" value="UniProtKB-SubCell"/>
</dbReference>
<evidence type="ECO:0000313" key="10">
    <source>
        <dbReference type="EMBL" id="ORX63468.1"/>
    </source>
</evidence>
<dbReference type="SUPFAM" id="SSF100950">
    <property type="entry name" value="NagB/RpiA/CoA transferase-like"/>
    <property type="match status" value="1"/>
</dbReference>
<dbReference type="EMBL" id="MCFD01000200">
    <property type="protein sequence ID" value="ORX63468.1"/>
    <property type="molecule type" value="Genomic_DNA"/>
</dbReference>
<dbReference type="PANTHER" id="PTHR10233">
    <property type="entry name" value="TRANSLATION INITIATION FACTOR EIF-2B"/>
    <property type="match status" value="1"/>
</dbReference>
<comment type="similarity">
    <text evidence="2 9">Belongs to the eIF-2B alpha/beta/delta subunits family.</text>
</comment>
<evidence type="ECO:0000256" key="8">
    <source>
        <dbReference type="ARBA" id="ARBA00046432"/>
    </source>
</evidence>
<evidence type="ECO:0000256" key="3">
    <source>
        <dbReference type="ARBA" id="ARBA00022490"/>
    </source>
</evidence>
<keyword evidence="11" id="KW-1185">Reference proteome</keyword>
<evidence type="ECO:0000256" key="4">
    <source>
        <dbReference type="ARBA" id="ARBA00022540"/>
    </source>
</evidence>
<dbReference type="GO" id="GO:0003743">
    <property type="term" value="F:translation initiation factor activity"/>
    <property type="evidence" value="ECO:0007669"/>
    <property type="project" value="UniProtKB-KW"/>
</dbReference>
<evidence type="ECO:0000256" key="5">
    <source>
        <dbReference type="ARBA" id="ARBA00022917"/>
    </source>
</evidence>
<dbReference type="OrthoDB" id="10254737at2759"/>
<evidence type="ECO:0000256" key="6">
    <source>
        <dbReference type="ARBA" id="ARBA00044147"/>
    </source>
</evidence>
<evidence type="ECO:0000256" key="1">
    <source>
        <dbReference type="ARBA" id="ARBA00004514"/>
    </source>
</evidence>
<dbReference type="Gene3D" id="3.40.50.10470">
    <property type="entry name" value="Translation initiation factor eif-2b, domain 2"/>
    <property type="match status" value="1"/>
</dbReference>
<protein>
    <recommendedName>
        <fullName evidence="6">Translation initiation factor eIF2B subunit delta</fullName>
    </recommendedName>
    <alternativeName>
        <fullName evidence="7">eIF2B GDP-GTP exchange factor subunit delta</fullName>
    </alternativeName>
</protein>
<dbReference type="PANTHER" id="PTHR10233:SF14">
    <property type="entry name" value="TRANSLATION INITIATION FACTOR EIF-2B SUBUNIT DELTA"/>
    <property type="match status" value="1"/>
</dbReference>
<reference evidence="10 11" key="1">
    <citation type="submission" date="2016-07" db="EMBL/GenBank/DDBJ databases">
        <title>Pervasive Adenine N6-methylation of Active Genes in Fungi.</title>
        <authorList>
            <consortium name="DOE Joint Genome Institute"/>
            <person name="Mondo S.J."/>
            <person name="Dannebaum R.O."/>
            <person name="Kuo R.C."/>
            <person name="Labutti K."/>
            <person name="Haridas S."/>
            <person name="Kuo A."/>
            <person name="Salamov A."/>
            <person name="Ahrendt S.R."/>
            <person name="Lipzen A."/>
            <person name="Sullivan W."/>
            <person name="Andreopoulos W.B."/>
            <person name="Clum A."/>
            <person name="Lindquist E."/>
            <person name="Daum C."/>
            <person name="Ramamoorthy G.K."/>
            <person name="Gryganskyi A."/>
            <person name="Culley D."/>
            <person name="Magnuson J.K."/>
            <person name="James T.Y."/>
            <person name="O'Malley M.A."/>
            <person name="Stajich J.E."/>
            <person name="Spatafora J.W."/>
            <person name="Visel A."/>
            <person name="Grigoriev I.V."/>
        </authorList>
    </citation>
    <scope>NUCLEOTIDE SEQUENCE [LARGE SCALE GENOMIC DNA]</scope>
    <source>
        <strain evidence="10 11">ATCC 12442</strain>
    </source>
</reference>
<dbReference type="InterPro" id="IPR042529">
    <property type="entry name" value="IF_2B-like_C"/>
</dbReference>
<evidence type="ECO:0000256" key="7">
    <source>
        <dbReference type="ARBA" id="ARBA00044356"/>
    </source>
</evidence>
<comment type="caution">
    <text evidence="10">The sequence shown here is derived from an EMBL/GenBank/DDBJ whole genome shotgun (WGS) entry which is preliminary data.</text>
</comment>
<dbReference type="Proteomes" id="UP000193922">
    <property type="component" value="Unassembled WGS sequence"/>
</dbReference>
<evidence type="ECO:0000313" key="11">
    <source>
        <dbReference type="Proteomes" id="UP000193922"/>
    </source>
</evidence>
<dbReference type="RefSeq" id="XP_040738957.1">
    <property type="nucleotide sequence ID" value="XM_040889056.1"/>
</dbReference>
<dbReference type="Pfam" id="PF01008">
    <property type="entry name" value="IF-2B"/>
    <property type="match status" value="1"/>
</dbReference>
<dbReference type="InterPro" id="IPR000649">
    <property type="entry name" value="IF-2B-related"/>
</dbReference>
<sequence length="54" mass="6262">MCPLTDWRETKNLRLLNLVQDITPPDFVSMIITEVGMIPTTSIPVVLREYKNQM</sequence>
<dbReference type="STRING" id="61395.A0A1Y1VQ83"/>
<dbReference type="InterPro" id="IPR037171">
    <property type="entry name" value="NagB/RpiA_transferase-like"/>
</dbReference>
<dbReference type="AlphaFoldDB" id="A0A1Y1VQ83"/>
<keyword evidence="4" id="KW-0396">Initiation factor</keyword>
<dbReference type="GeneID" id="63805704"/>
<keyword evidence="3" id="KW-0963">Cytoplasm</keyword>
<organism evidence="10 11">
    <name type="scientific">Linderina pennispora</name>
    <dbReference type="NCBI Taxonomy" id="61395"/>
    <lineage>
        <taxon>Eukaryota</taxon>
        <taxon>Fungi</taxon>
        <taxon>Fungi incertae sedis</taxon>
        <taxon>Zoopagomycota</taxon>
        <taxon>Kickxellomycotina</taxon>
        <taxon>Kickxellomycetes</taxon>
        <taxon>Kickxellales</taxon>
        <taxon>Kickxellaceae</taxon>
        <taxon>Linderina</taxon>
    </lineage>
</organism>
<evidence type="ECO:0000256" key="9">
    <source>
        <dbReference type="RuleBase" id="RU003814"/>
    </source>
</evidence>
<comment type="subcellular location">
    <subcellularLocation>
        <location evidence="1">Cytoplasm</location>
        <location evidence="1">Cytosol</location>
    </subcellularLocation>
</comment>
<comment type="subunit">
    <text evidence="8">Component of the translation initiation factor 2B (eIF2B) complex which is a heterodecamer of two sets of five different subunits: alpha, beta, gamma, delta and epsilon. Subunits alpha, beta and delta comprise a regulatory subcomplex and subunits epsilon and gamma comprise a catalytic subcomplex. Within the complex, the hexameric regulatory complex resides at the center, with the two heterodimeric catalytic subcomplexes bound on opposite sides.</text>
</comment>
<keyword evidence="5" id="KW-0648">Protein biosynthesis</keyword>
<name>A0A1Y1VQ83_9FUNG</name>
<proteinExistence type="inferred from homology"/>
<evidence type="ECO:0000256" key="2">
    <source>
        <dbReference type="ARBA" id="ARBA00007251"/>
    </source>
</evidence>
<gene>
    <name evidence="10" type="ORF">DL89DRAFT_273358</name>
</gene>